<comment type="caution">
    <text evidence="1">The sequence shown here is derived from an EMBL/GenBank/DDBJ whole genome shotgun (WGS) entry which is preliminary data.</text>
</comment>
<evidence type="ECO:0000313" key="1">
    <source>
        <dbReference type="EMBL" id="RNA34666.1"/>
    </source>
</evidence>
<accession>A0A3M7SG02</accession>
<dbReference type="AlphaFoldDB" id="A0A3M7SG02"/>
<reference evidence="1 2" key="1">
    <citation type="journal article" date="2018" name="Sci. Rep.">
        <title>Genomic signatures of local adaptation to the degree of environmental predictability in rotifers.</title>
        <authorList>
            <person name="Franch-Gras L."/>
            <person name="Hahn C."/>
            <person name="Garcia-Roger E.M."/>
            <person name="Carmona M.J."/>
            <person name="Serra M."/>
            <person name="Gomez A."/>
        </authorList>
    </citation>
    <scope>NUCLEOTIDE SEQUENCE [LARGE SCALE GENOMIC DNA]</scope>
    <source>
        <strain evidence="1">HYR1</strain>
    </source>
</reference>
<organism evidence="1 2">
    <name type="scientific">Brachionus plicatilis</name>
    <name type="common">Marine rotifer</name>
    <name type="synonym">Brachionus muelleri</name>
    <dbReference type="NCBI Taxonomy" id="10195"/>
    <lineage>
        <taxon>Eukaryota</taxon>
        <taxon>Metazoa</taxon>
        <taxon>Spiralia</taxon>
        <taxon>Gnathifera</taxon>
        <taxon>Rotifera</taxon>
        <taxon>Eurotatoria</taxon>
        <taxon>Monogononta</taxon>
        <taxon>Pseudotrocha</taxon>
        <taxon>Ploima</taxon>
        <taxon>Brachionidae</taxon>
        <taxon>Brachionus</taxon>
    </lineage>
</organism>
<protein>
    <submittedName>
        <fullName evidence="1">Uncharacterized protein</fullName>
    </submittedName>
</protein>
<dbReference type="Proteomes" id="UP000276133">
    <property type="component" value="Unassembled WGS sequence"/>
</dbReference>
<sequence length="123" mass="15012">MSFACLIFLNSPYFIIFTVKYGKKFKFELTIIITIYYDIKHIMFNSKKKFLFRIYLAFYLIYLEKTTEQNKIINHKILAHKLNIVQDRIQDLVCAERQQIPKNQCDHLHFYPLYARVDFMRKT</sequence>
<evidence type="ECO:0000313" key="2">
    <source>
        <dbReference type="Proteomes" id="UP000276133"/>
    </source>
</evidence>
<keyword evidence="2" id="KW-1185">Reference proteome</keyword>
<proteinExistence type="predicted"/>
<dbReference type="EMBL" id="REGN01001440">
    <property type="protein sequence ID" value="RNA34666.1"/>
    <property type="molecule type" value="Genomic_DNA"/>
</dbReference>
<name>A0A3M7SG02_BRAPC</name>
<gene>
    <name evidence="1" type="ORF">BpHYR1_049326</name>
</gene>